<dbReference type="InterPro" id="IPR036922">
    <property type="entry name" value="Rieske_2Fe-2S_sf"/>
</dbReference>
<protein>
    <submittedName>
        <fullName evidence="7">Rieske 2Fe-2S domain-containing protein</fullName>
    </submittedName>
</protein>
<evidence type="ECO:0000256" key="4">
    <source>
        <dbReference type="ARBA" id="ARBA00023004"/>
    </source>
</evidence>
<keyword evidence="1" id="KW-0001">2Fe-2S</keyword>
<dbReference type="InterPro" id="IPR017941">
    <property type="entry name" value="Rieske_2Fe-2S"/>
</dbReference>
<dbReference type="GO" id="GO:0016705">
    <property type="term" value="F:oxidoreductase activity, acting on paired donors, with incorporation or reduction of molecular oxygen"/>
    <property type="evidence" value="ECO:0007669"/>
    <property type="project" value="UniProtKB-ARBA"/>
</dbReference>
<reference evidence="7 8" key="1">
    <citation type="submission" date="2020-04" db="EMBL/GenBank/DDBJ databases">
        <title>Gordonia sp. nov. TBRC 11910.</title>
        <authorList>
            <person name="Suriyachadkun C."/>
        </authorList>
    </citation>
    <scope>NUCLEOTIDE SEQUENCE [LARGE SCALE GENOMIC DNA]</scope>
    <source>
        <strain evidence="7 8">TBRC 11910</strain>
    </source>
</reference>
<keyword evidence="8" id="KW-1185">Reference proteome</keyword>
<dbReference type="Pfam" id="PF00355">
    <property type="entry name" value="Rieske"/>
    <property type="match status" value="1"/>
</dbReference>
<dbReference type="InterPro" id="IPR050584">
    <property type="entry name" value="Cholesterol_7-desaturase"/>
</dbReference>
<dbReference type="PROSITE" id="PS51296">
    <property type="entry name" value="RIESKE"/>
    <property type="match status" value="1"/>
</dbReference>
<name>A0A848KTC4_9ACTN</name>
<dbReference type="Proteomes" id="UP000550729">
    <property type="component" value="Unassembled WGS sequence"/>
</dbReference>
<evidence type="ECO:0000256" key="5">
    <source>
        <dbReference type="ARBA" id="ARBA00023014"/>
    </source>
</evidence>
<dbReference type="Gene3D" id="3.90.380.10">
    <property type="entry name" value="Naphthalene 1,2-dioxygenase Alpha Subunit, Chain A, domain 1"/>
    <property type="match status" value="1"/>
</dbReference>
<dbReference type="GO" id="GO:0051537">
    <property type="term" value="F:2 iron, 2 sulfur cluster binding"/>
    <property type="evidence" value="ECO:0007669"/>
    <property type="project" value="UniProtKB-KW"/>
</dbReference>
<comment type="caution">
    <text evidence="7">The sequence shown here is derived from an EMBL/GenBank/DDBJ whole genome shotgun (WGS) entry which is preliminary data.</text>
</comment>
<dbReference type="InterPro" id="IPR044043">
    <property type="entry name" value="VanA_C_cat"/>
</dbReference>
<organism evidence="7 8">
    <name type="scientific">Gordonia asplenii</name>
    <dbReference type="NCBI Taxonomy" id="2725283"/>
    <lineage>
        <taxon>Bacteria</taxon>
        <taxon>Bacillati</taxon>
        <taxon>Actinomycetota</taxon>
        <taxon>Actinomycetes</taxon>
        <taxon>Mycobacteriales</taxon>
        <taxon>Gordoniaceae</taxon>
        <taxon>Gordonia</taxon>
    </lineage>
</organism>
<evidence type="ECO:0000313" key="7">
    <source>
        <dbReference type="EMBL" id="NMO01946.1"/>
    </source>
</evidence>
<accession>A0A848KTC4</accession>
<evidence type="ECO:0000313" key="8">
    <source>
        <dbReference type="Proteomes" id="UP000550729"/>
    </source>
</evidence>
<dbReference type="AlphaFoldDB" id="A0A848KTC4"/>
<dbReference type="PANTHER" id="PTHR21266:SF60">
    <property type="entry name" value="3-KETOSTEROID-9-ALPHA-MONOOXYGENASE, OXYGENASE COMPONENT"/>
    <property type="match status" value="1"/>
</dbReference>
<evidence type="ECO:0000256" key="2">
    <source>
        <dbReference type="ARBA" id="ARBA00022723"/>
    </source>
</evidence>
<dbReference type="Pfam" id="PF19112">
    <property type="entry name" value="VanA_C"/>
    <property type="match status" value="1"/>
</dbReference>
<keyword evidence="4" id="KW-0408">Iron</keyword>
<dbReference type="PANTHER" id="PTHR21266">
    <property type="entry name" value="IRON-SULFUR DOMAIN CONTAINING PROTEIN"/>
    <property type="match status" value="1"/>
</dbReference>
<evidence type="ECO:0000256" key="3">
    <source>
        <dbReference type="ARBA" id="ARBA00023002"/>
    </source>
</evidence>
<proteinExistence type="predicted"/>
<evidence type="ECO:0000256" key="1">
    <source>
        <dbReference type="ARBA" id="ARBA00022714"/>
    </source>
</evidence>
<keyword evidence="2" id="KW-0479">Metal-binding</keyword>
<dbReference type="EMBL" id="JABBNB010000010">
    <property type="protein sequence ID" value="NMO01946.1"/>
    <property type="molecule type" value="Genomic_DNA"/>
</dbReference>
<feature type="domain" description="Rieske" evidence="6">
    <location>
        <begin position="5"/>
        <end position="109"/>
    </location>
</feature>
<dbReference type="SUPFAM" id="SSF55961">
    <property type="entry name" value="Bet v1-like"/>
    <property type="match status" value="1"/>
</dbReference>
<evidence type="ECO:0000259" key="6">
    <source>
        <dbReference type="PROSITE" id="PS51296"/>
    </source>
</evidence>
<keyword evidence="3" id="KW-0560">Oxidoreductase</keyword>
<dbReference type="GO" id="GO:0046872">
    <property type="term" value="F:metal ion binding"/>
    <property type="evidence" value="ECO:0007669"/>
    <property type="project" value="UniProtKB-KW"/>
</dbReference>
<sequence length="318" mass="35766">MRRSWFPVARIADLTTPQRAKLLGVDLVVYRSGDGTFAVQSSRCPHRGGDLVAGRVHEKSIGCPYHGWEFSSADGKCSRIPSLEDQCKIPPRAALKTYPAVQKYGHVWTVLEDPIREMYDVDQWNDIDLEWLAAEPIDSRVGVGITIENFRDVAHFPFVHEVSMGPSPEVVEPLTVTRNDLDITMVRPLDAGSGEWAEDGNCTMHYRCSAPGFASITYDYEKLGHRIVAGFPSPVDYEHVTIFWGVANEVGFRGASLEECLRVETMVYLEDIPIADGIRPREIPWDNEVQEFSVPADLFTLNYRRSFNSLMDRAKVAS</sequence>
<dbReference type="GO" id="GO:0004497">
    <property type="term" value="F:monooxygenase activity"/>
    <property type="evidence" value="ECO:0007669"/>
    <property type="project" value="UniProtKB-ARBA"/>
</dbReference>
<gene>
    <name evidence="7" type="ORF">HH308_12065</name>
</gene>
<dbReference type="SUPFAM" id="SSF50022">
    <property type="entry name" value="ISP domain"/>
    <property type="match status" value="1"/>
</dbReference>
<keyword evidence="5" id="KW-0411">Iron-sulfur</keyword>
<dbReference type="Gene3D" id="2.102.10.10">
    <property type="entry name" value="Rieske [2Fe-2S] iron-sulphur domain"/>
    <property type="match status" value="1"/>
</dbReference>